<evidence type="ECO:0000256" key="5">
    <source>
        <dbReference type="ARBA" id="ARBA00022989"/>
    </source>
</evidence>
<dbReference type="Proteomes" id="UP001149813">
    <property type="component" value="Unassembled WGS sequence"/>
</dbReference>
<dbReference type="Pfam" id="PF05875">
    <property type="entry name" value="Ceramidase"/>
    <property type="match status" value="1"/>
</dbReference>
<reference evidence="10" key="1">
    <citation type="submission" date="2022-07" db="EMBL/GenBank/DDBJ databases">
        <title>Phylogenomic reconstructions and comparative analyses of Kickxellomycotina fungi.</title>
        <authorList>
            <person name="Reynolds N.K."/>
            <person name="Stajich J.E."/>
            <person name="Barry K."/>
            <person name="Grigoriev I.V."/>
            <person name="Crous P."/>
            <person name="Smith M.E."/>
        </authorList>
    </citation>
    <scope>NUCLEOTIDE SEQUENCE</scope>
    <source>
        <strain evidence="10">NBRC 32514</strain>
    </source>
</reference>
<sequence length="282" mass="32338">MSMIIEDNAKDPATYFWGPRTSTLDWCEENYAVNHYVAEFWNCVTNVMFVALASSGLHSAFKYRQAKRVIAYYAAMSFVGIGSLLFHATLKYETQLLDELPMMYLATLALYSVIEIDKRTKFGAKVPIALAAGMLGVTLIYIFWIQNPVFHQVAFALTVISTVAVSCKRESEMQLSNRTKRILRRQLYAGVLGMLGGFLVWNLDNIFCQQLRTYRTRLSSPLDVLLQLHGWWHILTAYGCMSLLLWVHFLRIARLGHDSLFTIKRRFIILPYVTIATPKKVE</sequence>
<feature type="binding site" evidence="8">
    <location>
        <position position="87"/>
    </location>
    <ligand>
        <name>Zn(2+)</name>
        <dbReference type="ChEBI" id="CHEBI:29105"/>
        <note>catalytic</note>
    </ligand>
</feature>
<dbReference type="InterPro" id="IPR008901">
    <property type="entry name" value="ACER"/>
</dbReference>
<feature type="binding site" evidence="7">
    <location>
        <position position="30"/>
    </location>
    <ligand>
        <name>Ca(2+)</name>
        <dbReference type="ChEBI" id="CHEBI:29108"/>
    </ligand>
</feature>
<feature type="transmembrane region" description="Helical" evidence="9">
    <location>
        <begin position="230"/>
        <end position="250"/>
    </location>
</feature>
<evidence type="ECO:0000256" key="6">
    <source>
        <dbReference type="ARBA" id="ARBA00023136"/>
    </source>
</evidence>
<feature type="transmembrane region" description="Helical" evidence="9">
    <location>
        <begin position="96"/>
        <end position="114"/>
    </location>
</feature>
<evidence type="ECO:0000256" key="8">
    <source>
        <dbReference type="PIRSR" id="PIRSR608901-2"/>
    </source>
</evidence>
<keyword evidence="7" id="KW-0479">Metal-binding</keyword>
<evidence type="ECO:0000256" key="4">
    <source>
        <dbReference type="ARBA" id="ARBA00022801"/>
    </source>
</evidence>
<feature type="binding site" evidence="8">
    <location>
        <position position="229"/>
    </location>
    <ligand>
        <name>Zn(2+)</name>
        <dbReference type="ChEBI" id="CHEBI:29105"/>
        <note>catalytic</note>
    </ligand>
</feature>
<evidence type="ECO:0000313" key="10">
    <source>
        <dbReference type="EMBL" id="KAJ1724247.1"/>
    </source>
</evidence>
<dbReference type="GO" id="GO:0046513">
    <property type="term" value="P:ceramide biosynthetic process"/>
    <property type="evidence" value="ECO:0007669"/>
    <property type="project" value="TreeGrafter"/>
</dbReference>
<feature type="binding site" evidence="7">
    <location>
        <position position="39"/>
    </location>
    <ligand>
        <name>Ca(2+)</name>
        <dbReference type="ChEBI" id="CHEBI:29108"/>
    </ligand>
</feature>
<dbReference type="GO" id="GO:0016811">
    <property type="term" value="F:hydrolase activity, acting on carbon-nitrogen (but not peptide) bonds, in linear amides"/>
    <property type="evidence" value="ECO:0007669"/>
    <property type="project" value="InterPro"/>
</dbReference>
<dbReference type="EMBL" id="JANBOJ010000037">
    <property type="protein sequence ID" value="KAJ1724247.1"/>
    <property type="molecule type" value="Genomic_DNA"/>
</dbReference>
<accession>A0A9W7Y5K1</accession>
<name>A0A9W7Y5K1_9FUNG</name>
<dbReference type="OrthoDB" id="187171at2759"/>
<keyword evidence="4" id="KW-0378">Hydrolase</keyword>
<gene>
    <name evidence="10" type="primary">YDC1_1</name>
    <name evidence="10" type="ORF">LPJ53_001460</name>
</gene>
<proteinExistence type="inferred from homology"/>
<feature type="binding site" evidence="7">
    <location>
        <position position="28"/>
    </location>
    <ligand>
        <name>Ca(2+)</name>
        <dbReference type="ChEBI" id="CHEBI:29108"/>
    </ligand>
</feature>
<comment type="cofactor">
    <cofactor evidence="8">
        <name>Zn(2+)</name>
        <dbReference type="ChEBI" id="CHEBI:29105"/>
    </cofactor>
</comment>
<evidence type="ECO:0000256" key="7">
    <source>
        <dbReference type="PIRSR" id="PIRSR608901-1"/>
    </source>
</evidence>
<comment type="similarity">
    <text evidence="2">Belongs to the alkaline ceramidase family.</text>
</comment>
<dbReference type="GO" id="GO:0046514">
    <property type="term" value="P:ceramide catabolic process"/>
    <property type="evidence" value="ECO:0007669"/>
    <property type="project" value="TreeGrafter"/>
</dbReference>
<feature type="binding site" evidence="7">
    <location>
        <position position="26"/>
    </location>
    <ligand>
        <name>Ca(2+)</name>
        <dbReference type="ChEBI" id="CHEBI:29108"/>
    </ligand>
</feature>
<evidence type="ECO:0000256" key="9">
    <source>
        <dbReference type="SAM" id="Phobius"/>
    </source>
</evidence>
<dbReference type="GO" id="GO:0046872">
    <property type="term" value="F:metal ion binding"/>
    <property type="evidence" value="ECO:0007669"/>
    <property type="project" value="UniProtKB-KW"/>
</dbReference>
<dbReference type="AlphaFoldDB" id="A0A9W7Y5K1"/>
<keyword evidence="11" id="KW-1185">Reference proteome</keyword>
<keyword evidence="5 9" id="KW-1133">Transmembrane helix</keyword>
<feature type="binding site" evidence="8">
    <location>
        <position position="233"/>
    </location>
    <ligand>
        <name>Zn(2+)</name>
        <dbReference type="ChEBI" id="CHEBI:29105"/>
        <note>catalytic</note>
    </ligand>
</feature>
<feature type="transmembrane region" description="Helical" evidence="9">
    <location>
        <begin position="126"/>
        <end position="144"/>
    </location>
</feature>
<dbReference type="GO" id="GO:0005789">
    <property type="term" value="C:endoplasmic reticulum membrane"/>
    <property type="evidence" value="ECO:0007669"/>
    <property type="project" value="TreeGrafter"/>
</dbReference>
<comment type="caution">
    <text evidence="10">The sequence shown here is derived from an EMBL/GenBank/DDBJ whole genome shotgun (WGS) entry which is preliminary data.</text>
</comment>
<protein>
    <submittedName>
        <fullName evidence="10">Alkaline ceramidase ydc1</fullName>
    </submittedName>
</protein>
<evidence type="ECO:0000256" key="3">
    <source>
        <dbReference type="ARBA" id="ARBA00022692"/>
    </source>
</evidence>
<organism evidence="10 11">
    <name type="scientific">Coemansia erecta</name>
    <dbReference type="NCBI Taxonomy" id="147472"/>
    <lineage>
        <taxon>Eukaryota</taxon>
        <taxon>Fungi</taxon>
        <taxon>Fungi incertae sedis</taxon>
        <taxon>Zoopagomycota</taxon>
        <taxon>Kickxellomycotina</taxon>
        <taxon>Kickxellomycetes</taxon>
        <taxon>Kickxellales</taxon>
        <taxon>Kickxellaceae</taxon>
        <taxon>Coemansia</taxon>
    </lineage>
</organism>
<feature type="transmembrane region" description="Helical" evidence="9">
    <location>
        <begin position="150"/>
        <end position="167"/>
    </location>
</feature>
<evidence type="ECO:0000313" key="11">
    <source>
        <dbReference type="Proteomes" id="UP001149813"/>
    </source>
</evidence>
<keyword evidence="7" id="KW-0106">Calcium</keyword>
<evidence type="ECO:0000256" key="1">
    <source>
        <dbReference type="ARBA" id="ARBA00004141"/>
    </source>
</evidence>
<evidence type="ECO:0000256" key="2">
    <source>
        <dbReference type="ARBA" id="ARBA00009780"/>
    </source>
</evidence>
<comment type="subcellular location">
    <subcellularLocation>
        <location evidence="1">Membrane</location>
        <topology evidence="1">Multi-pass membrane protein</topology>
    </subcellularLocation>
</comment>
<dbReference type="PANTHER" id="PTHR46187">
    <property type="entry name" value="ALKALINE CERAMIDASE 3"/>
    <property type="match status" value="1"/>
</dbReference>
<keyword evidence="3 9" id="KW-0812">Transmembrane</keyword>
<feature type="transmembrane region" description="Helical" evidence="9">
    <location>
        <begin position="70"/>
        <end position="90"/>
    </location>
</feature>
<dbReference type="PANTHER" id="PTHR46187:SF3">
    <property type="entry name" value="ALKALINE CERAMIDASE 3"/>
    <property type="match status" value="1"/>
</dbReference>
<keyword evidence="6 9" id="KW-0472">Membrane</keyword>
<keyword evidence="8" id="KW-0862">Zinc</keyword>
<feature type="binding site" evidence="7">
    <location>
        <position position="25"/>
    </location>
    <ligand>
        <name>Ca(2+)</name>
        <dbReference type="ChEBI" id="CHEBI:29108"/>
    </ligand>
</feature>
<feature type="transmembrane region" description="Helical" evidence="9">
    <location>
        <begin position="187"/>
        <end position="203"/>
    </location>
</feature>